<comment type="similarity">
    <text evidence="3">Belongs to the pectinesterase family.</text>
</comment>
<dbReference type="SUPFAM" id="SSF51126">
    <property type="entry name" value="Pectin lyase-like"/>
    <property type="match status" value="1"/>
</dbReference>
<keyword evidence="11" id="KW-0961">Cell wall biogenesis/degradation</keyword>
<name>A0A6G9W5E2_CUNLA</name>
<dbReference type="PANTHER" id="PTHR31321:SF33">
    <property type="entry name" value="PECTINESTERASE 8-RELATED"/>
    <property type="match status" value="1"/>
</dbReference>
<protein>
    <recommendedName>
        <fullName evidence="4 14">Pectinesterase</fullName>
        <ecNumber evidence="4 14">3.1.1.11</ecNumber>
    </recommendedName>
</protein>
<evidence type="ECO:0000256" key="7">
    <source>
        <dbReference type="ARBA" id="ARBA00022729"/>
    </source>
</evidence>
<reference evidence="16" key="1">
    <citation type="submission" date="2019-03" db="EMBL/GenBank/DDBJ databases">
        <title>Molecular characterization of PME/PMEI genes and their involvement in root border cells releasing of Chinese fir.</title>
        <authorList>
            <person name="Lu W."/>
        </authorList>
    </citation>
    <scope>NUCLEOTIDE SEQUENCE</scope>
</reference>
<evidence type="ECO:0000256" key="8">
    <source>
        <dbReference type="ARBA" id="ARBA00022801"/>
    </source>
</evidence>
<dbReference type="InterPro" id="IPR012334">
    <property type="entry name" value="Pectin_lyas_fold"/>
</dbReference>
<gene>
    <name evidence="16" type="primary">PME21</name>
</gene>
<sequence>MLKTRFLFTVASAMAIAFMAKQVVLHSYLAETSFVQSYNSYLLRRHHHHHHKHHENAVNCDEIIPSIPWDELDYCSVLIVDQNGCGNYSTVQSAVNAVADNNPNRTIILITAGVYTEKVNIPRSKPNITFQGQGFLSTSIVWNDTANSSGGTFYSGSVSVFSDNFVAKDISFKNSAPVPNPGEVGAQAVALRIAGDRAAFYECGFFGAQDTLHDDKGRHYFRLCFIQGSIDFIFGNARSLYHGCVLSSIANPVPSGSKSITGAITAQGRASALENTGYSFVACIIRGSGNVWLGRAWRPYSRVIFSYSYFSDIISPDGWNDWNDPSRDKTVFYGQYRCAGAGANQTMRVAYSRELNNTEAAPFLDISYLDGNDWLFPSVPTYLQLQKSNSSNKCSLT</sequence>
<comment type="subcellular location">
    <subcellularLocation>
        <location evidence="1">Secreted</location>
        <location evidence="1">Cell wall</location>
    </subcellularLocation>
</comment>
<evidence type="ECO:0000256" key="14">
    <source>
        <dbReference type="RuleBase" id="RU000589"/>
    </source>
</evidence>
<dbReference type="Pfam" id="PF01095">
    <property type="entry name" value="Pectinesterase"/>
    <property type="match status" value="1"/>
</dbReference>
<feature type="active site" evidence="13">
    <location>
        <position position="231"/>
    </location>
</feature>
<evidence type="ECO:0000256" key="11">
    <source>
        <dbReference type="ARBA" id="ARBA00023316"/>
    </source>
</evidence>
<feature type="domain" description="Pectinesterase catalytic" evidence="15">
    <location>
        <begin position="79"/>
        <end position="371"/>
    </location>
</feature>
<accession>A0A6G9W5E2</accession>
<keyword evidence="7" id="KW-0732">Signal</keyword>
<dbReference type="Gene3D" id="2.160.20.10">
    <property type="entry name" value="Single-stranded right-handed beta-helix, Pectin lyase-like"/>
    <property type="match status" value="1"/>
</dbReference>
<keyword evidence="8 14" id="KW-0378">Hydrolase</keyword>
<evidence type="ECO:0000256" key="12">
    <source>
        <dbReference type="ARBA" id="ARBA00047928"/>
    </source>
</evidence>
<evidence type="ECO:0000313" key="16">
    <source>
        <dbReference type="EMBL" id="QIR83179.1"/>
    </source>
</evidence>
<dbReference type="GO" id="GO:0042545">
    <property type="term" value="P:cell wall modification"/>
    <property type="evidence" value="ECO:0007669"/>
    <property type="project" value="UniProtKB-UniRule"/>
</dbReference>
<dbReference type="PROSITE" id="PS00503">
    <property type="entry name" value="PECTINESTERASE_2"/>
    <property type="match status" value="1"/>
</dbReference>
<dbReference type="EC" id="3.1.1.11" evidence="4 14"/>
<dbReference type="UniPathway" id="UPA00545">
    <property type="reaction ID" value="UER00823"/>
</dbReference>
<dbReference type="EMBL" id="MK585488">
    <property type="protein sequence ID" value="QIR83179.1"/>
    <property type="molecule type" value="mRNA"/>
</dbReference>
<dbReference type="PANTHER" id="PTHR31321">
    <property type="entry name" value="ACYL-COA THIOESTER HYDROLASE YBHC-RELATED"/>
    <property type="match status" value="1"/>
</dbReference>
<dbReference type="InterPro" id="IPR033131">
    <property type="entry name" value="Pectinesterase_Asp_AS"/>
</dbReference>
<evidence type="ECO:0000256" key="1">
    <source>
        <dbReference type="ARBA" id="ARBA00004191"/>
    </source>
</evidence>
<evidence type="ECO:0000256" key="2">
    <source>
        <dbReference type="ARBA" id="ARBA00005184"/>
    </source>
</evidence>
<evidence type="ECO:0000256" key="5">
    <source>
        <dbReference type="ARBA" id="ARBA00022512"/>
    </source>
</evidence>
<comment type="pathway">
    <text evidence="2 14">Glycan metabolism; pectin degradation; 2-dehydro-3-deoxy-D-gluconate from pectin: step 1/5.</text>
</comment>
<comment type="catalytic activity">
    <reaction evidence="12 14">
        <text>[(1-&gt;4)-alpha-D-galacturonosyl methyl ester](n) + n H2O = [(1-&gt;4)-alpha-D-galacturonosyl](n) + n methanol + n H(+)</text>
        <dbReference type="Rhea" id="RHEA:22380"/>
        <dbReference type="Rhea" id="RHEA-COMP:14570"/>
        <dbReference type="Rhea" id="RHEA-COMP:14573"/>
        <dbReference type="ChEBI" id="CHEBI:15377"/>
        <dbReference type="ChEBI" id="CHEBI:15378"/>
        <dbReference type="ChEBI" id="CHEBI:17790"/>
        <dbReference type="ChEBI" id="CHEBI:140522"/>
        <dbReference type="ChEBI" id="CHEBI:140523"/>
        <dbReference type="EC" id="3.1.1.11"/>
    </reaction>
</comment>
<proteinExistence type="evidence at transcript level"/>
<dbReference type="GO" id="GO:0030599">
    <property type="term" value="F:pectinesterase activity"/>
    <property type="evidence" value="ECO:0007669"/>
    <property type="project" value="UniProtKB-UniRule"/>
</dbReference>
<dbReference type="FunFam" id="2.160.20.10:FF:000033">
    <property type="entry name" value="Pectinesterase"/>
    <property type="match status" value="1"/>
</dbReference>
<organism evidence="16">
    <name type="scientific">Cunninghamia lanceolata</name>
    <name type="common">China fir</name>
    <name type="synonym">Pinus lanceolata</name>
    <dbReference type="NCBI Taxonomy" id="28977"/>
    <lineage>
        <taxon>Eukaryota</taxon>
        <taxon>Viridiplantae</taxon>
        <taxon>Streptophyta</taxon>
        <taxon>Embryophyta</taxon>
        <taxon>Tracheophyta</taxon>
        <taxon>Spermatophyta</taxon>
        <taxon>Pinopsida</taxon>
        <taxon>Pinidae</taxon>
        <taxon>Conifers II</taxon>
        <taxon>Cupressales</taxon>
        <taxon>Cupressaceae</taxon>
        <taxon>Cunninghamia</taxon>
    </lineage>
</organism>
<evidence type="ECO:0000256" key="3">
    <source>
        <dbReference type="ARBA" id="ARBA00008891"/>
    </source>
</evidence>
<keyword evidence="6" id="KW-0964">Secreted</keyword>
<evidence type="ECO:0000256" key="10">
    <source>
        <dbReference type="ARBA" id="ARBA00023180"/>
    </source>
</evidence>
<dbReference type="AlphaFoldDB" id="A0A6G9W5E2"/>
<evidence type="ECO:0000256" key="13">
    <source>
        <dbReference type="PROSITE-ProRule" id="PRU10040"/>
    </source>
</evidence>
<evidence type="ECO:0000256" key="6">
    <source>
        <dbReference type="ARBA" id="ARBA00022525"/>
    </source>
</evidence>
<keyword evidence="9 14" id="KW-0063">Aspartyl esterase</keyword>
<evidence type="ECO:0000259" key="15">
    <source>
        <dbReference type="Pfam" id="PF01095"/>
    </source>
</evidence>
<dbReference type="InterPro" id="IPR011050">
    <property type="entry name" value="Pectin_lyase_fold/virulence"/>
</dbReference>
<dbReference type="InterPro" id="IPR000070">
    <property type="entry name" value="Pectinesterase_cat"/>
</dbReference>
<evidence type="ECO:0000256" key="4">
    <source>
        <dbReference type="ARBA" id="ARBA00013229"/>
    </source>
</evidence>
<keyword evidence="10" id="KW-0325">Glycoprotein</keyword>
<dbReference type="GO" id="GO:0045490">
    <property type="term" value="P:pectin catabolic process"/>
    <property type="evidence" value="ECO:0007669"/>
    <property type="project" value="UniProtKB-UniRule"/>
</dbReference>
<keyword evidence="5" id="KW-0134">Cell wall</keyword>
<evidence type="ECO:0000256" key="9">
    <source>
        <dbReference type="ARBA" id="ARBA00023085"/>
    </source>
</evidence>